<evidence type="ECO:0000313" key="4">
    <source>
        <dbReference type="EMBL" id="QDV84804.1"/>
    </source>
</evidence>
<proteinExistence type="predicted"/>
<dbReference type="PANTHER" id="PTHR43584">
    <property type="entry name" value="NUCLEOTIDYL TRANSFERASE"/>
    <property type="match status" value="1"/>
</dbReference>
<keyword evidence="2" id="KW-0548">Nucleotidyltransferase</keyword>
<dbReference type="InterPro" id="IPR029044">
    <property type="entry name" value="Nucleotide-diphossugar_trans"/>
</dbReference>
<keyword evidence="5" id="KW-1185">Reference proteome</keyword>
<dbReference type="CDD" id="cd04183">
    <property type="entry name" value="GT2_BcE_like"/>
    <property type="match status" value="1"/>
</dbReference>
<evidence type="ECO:0000313" key="5">
    <source>
        <dbReference type="Proteomes" id="UP000318081"/>
    </source>
</evidence>
<dbReference type="Pfam" id="PF00483">
    <property type="entry name" value="NTP_transferase"/>
    <property type="match status" value="1"/>
</dbReference>
<gene>
    <name evidence="4" type="primary">glmU_2</name>
    <name evidence="4" type="ORF">TBK1r_37560</name>
</gene>
<evidence type="ECO:0000259" key="3">
    <source>
        <dbReference type="Pfam" id="PF00483"/>
    </source>
</evidence>
<dbReference type="Proteomes" id="UP000318081">
    <property type="component" value="Chromosome"/>
</dbReference>
<dbReference type="GO" id="GO:0019134">
    <property type="term" value="F:glucosamine-1-phosphate N-acetyltransferase activity"/>
    <property type="evidence" value="ECO:0007669"/>
    <property type="project" value="UniProtKB-EC"/>
</dbReference>
<sequence length="263" mass="29117">MLNIVIPMAGHGSRFQQAGYQDPKPLIPVHGVPMIRTVIDNLRPACDHKFFFLCQSSHISDYPLESILRDAAPGCEIRTLDRVTAGAACTVLLASDGIDNQSPLMIANCDQWIDASIDEYLNVGMQRGIDAFLMTMNDDSPKWSYVQRDDQGEIIGVIEKEVVSSEATVGIYNFAHGADFVSAAKDMIRENDRSKNEFYVAPVYSRLIRSGQHVETVSIGDAGNVMHGLGTPEDLEKFVRRGFESRIQADAEKIHCKRGREAA</sequence>
<organism evidence="4 5">
    <name type="scientific">Stieleria magnilauensis</name>
    <dbReference type="NCBI Taxonomy" id="2527963"/>
    <lineage>
        <taxon>Bacteria</taxon>
        <taxon>Pseudomonadati</taxon>
        <taxon>Planctomycetota</taxon>
        <taxon>Planctomycetia</taxon>
        <taxon>Pirellulales</taxon>
        <taxon>Pirellulaceae</taxon>
        <taxon>Stieleria</taxon>
    </lineage>
</organism>
<dbReference type="SUPFAM" id="SSF53448">
    <property type="entry name" value="Nucleotide-diphospho-sugar transferases"/>
    <property type="match status" value="1"/>
</dbReference>
<keyword evidence="1 4" id="KW-0808">Transferase</keyword>
<evidence type="ECO:0000256" key="2">
    <source>
        <dbReference type="ARBA" id="ARBA00022695"/>
    </source>
</evidence>
<name>A0ABX5XY97_9BACT</name>
<dbReference type="PIRSF" id="PIRSF028162">
    <property type="entry name" value="BcbE_prd"/>
    <property type="match status" value="1"/>
</dbReference>
<accession>A0ABX5XY97</accession>
<evidence type="ECO:0000256" key="1">
    <source>
        <dbReference type="ARBA" id="ARBA00022679"/>
    </source>
</evidence>
<feature type="domain" description="Nucleotidyl transferase" evidence="3">
    <location>
        <begin position="8"/>
        <end position="198"/>
    </location>
</feature>
<dbReference type="Gene3D" id="3.90.550.10">
    <property type="entry name" value="Spore Coat Polysaccharide Biosynthesis Protein SpsA, Chain A"/>
    <property type="match status" value="1"/>
</dbReference>
<dbReference type="PANTHER" id="PTHR43584:SF8">
    <property type="entry name" value="N-ACETYLMURAMATE ALPHA-1-PHOSPHATE URIDYLYLTRANSFERASE"/>
    <property type="match status" value="1"/>
</dbReference>
<reference evidence="4 5" key="1">
    <citation type="submission" date="2019-02" db="EMBL/GenBank/DDBJ databases">
        <title>Deep-cultivation of Planctomycetes and their phenomic and genomic characterization uncovers novel biology.</title>
        <authorList>
            <person name="Wiegand S."/>
            <person name="Jogler M."/>
            <person name="Boedeker C."/>
            <person name="Pinto D."/>
            <person name="Vollmers J."/>
            <person name="Rivas-Marin E."/>
            <person name="Kohn T."/>
            <person name="Peeters S.H."/>
            <person name="Heuer A."/>
            <person name="Rast P."/>
            <person name="Oberbeckmann S."/>
            <person name="Bunk B."/>
            <person name="Jeske O."/>
            <person name="Meyerdierks A."/>
            <person name="Storesund J.E."/>
            <person name="Kallscheuer N."/>
            <person name="Luecker S."/>
            <person name="Lage O.M."/>
            <person name="Pohl T."/>
            <person name="Merkel B.J."/>
            <person name="Hornburger P."/>
            <person name="Mueller R.-W."/>
            <person name="Bruemmer F."/>
            <person name="Labrenz M."/>
            <person name="Spormann A.M."/>
            <person name="Op den Camp H."/>
            <person name="Overmann J."/>
            <person name="Amann R."/>
            <person name="Jetten M.S.M."/>
            <person name="Mascher T."/>
            <person name="Medema M.H."/>
            <person name="Devos D.P."/>
            <person name="Kaster A.-K."/>
            <person name="Ovreas L."/>
            <person name="Rohde M."/>
            <person name="Galperin M.Y."/>
            <person name="Jogler C."/>
        </authorList>
    </citation>
    <scope>NUCLEOTIDE SEQUENCE [LARGE SCALE GENOMIC DNA]</scope>
    <source>
        <strain evidence="4 5">TBK1r</strain>
    </source>
</reference>
<dbReference type="InterPro" id="IPR005835">
    <property type="entry name" value="NTP_transferase_dom"/>
</dbReference>
<protein>
    <submittedName>
        <fullName evidence="4">Bifunctional protein GlmU</fullName>
        <ecNumber evidence="4">2.3.1.157</ecNumber>
    </submittedName>
</protein>
<dbReference type="InterPro" id="IPR050065">
    <property type="entry name" value="GlmU-like"/>
</dbReference>
<keyword evidence="4" id="KW-0012">Acyltransferase</keyword>
<dbReference type="RefSeq" id="WP_145213546.1">
    <property type="nucleotide sequence ID" value="NZ_CP036432.1"/>
</dbReference>
<dbReference type="InterPro" id="IPR016873">
    <property type="entry name" value="Caps_polysacc_synth_BcbE_prd"/>
</dbReference>
<dbReference type="EC" id="2.3.1.157" evidence="4"/>
<dbReference type="EMBL" id="CP036432">
    <property type="protein sequence ID" value="QDV84804.1"/>
    <property type="molecule type" value="Genomic_DNA"/>
</dbReference>